<evidence type="ECO:0000313" key="2">
    <source>
        <dbReference type="EMBL" id="GJA63391.1"/>
    </source>
</evidence>
<feature type="region of interest" description="Disordered" evidence="1">
    <location>
        <begin position="21"/>
        <end position="71"/>
    </location>
</feature>
<dbReference type="EMBL" id="BPNN01000025">
    <property type="protein sequence ID" value="GJA63391.1"/>
    <property type="molecule type" value="Genomic_DNA"/>
</dbReference>
<protein>
    <submittedName>
        <fullName evidence="2">Uncharacterized protein</fullName>
    </submittedName>
</protein>
<name>A0AA37CYB3_AERCA</name>
<evidence type="ECO:0000313" key="3">
    <source>
        <dbReference type="Proteomes" id="UP000886934"/>
    </source>
</evidence>
<dbReference type="AlphaFoldDB" id="A0AA37CYB3"/>
<dbReference type="Proteomes" id="UP000886934">
    <property type="component" value="Unassembled WGS sequence"/>
</dbReference>
<accession>A0AA37CYB3</accession>
<evidence type="ECO:0000256" key="1">
    <source>
        <dbReference type="SAM" id="MobiDB-lite"/>
    </source>
</evidence>
<proteinExistence type="predicted"/>
<feature type="compositionally biased region" description="Basic and acidic residues" evidence="1">
    <location>
        <begin position="26"/>
        <end position="55"/>
    </location>
</feature>
<gene>
    <name evidence="2" type="ORF">KAM351_20020</name>
</gene>
<reference evidence="2" key="1">
    <citation type="submission" date="2021-07" db="EMBL/GenBank/DDBJ databases">
        <title>Draft genome sequence of carbapenem-resistant Aeromonas spp. in Japan.</title>
        <authorList>
            <person name="Maehana S."/>
            <person name="Suzuki M."/>
            <person name="Kitasato H."/>
        </authorList>
    </citation>
    <scope>NUCLEOTIDE SEQUENCE</scope>
    <source>
        <strain evidence="2">KAM351</strain>
    </source>
</reference>
<comment type="caution">
    <text evidence="2">The sequence shown here is derived from an EMBL/GenBank/DDBJ whole genome shotgun (WGS) entry which is preliminary data.</text>
</comment>
<organism evidence="2 3">
    <name type="scientific">Aeromonas caviae</name>
    <name type="common">Aeromonas punctata</name>
    <dbReference type="NCBI Taxonomy" id="648"/>
    <lineage>
        <taxon>Bacteria</taxon>
        <taxon>Pseudomonadati</taxon>
        <taxon>Pseudomonadota</taxon>
        <taxon>Gammaproteobacteria</taxon>
        <taxon>Aeromonadales</taxon>
        <taxon>Aeromonadaceae</taxon>
        <taxon>Aeromonas</taxon>
    </lineage>
</organism>
<sequence length="71" mass="8027">MARDAPCLLVGICSKKRAQGPLFHGRRTESGDQESKMTHEAEQDRMAAQRREWDKQSIYLRRLGDPPGSAT</sequence>